<dbReference type="OrthoDB" id="9811945at2"/>
<dbReference type="GO" id="GO:0016787">
    <property type="term" value="F:hydrolase activity"/>
    <property type="evidence" value="ECO:0007669"/>
    <property type="project" value="UniProtKB-KW"/>
</dbReference>
<organism evidence="2 3">
    <name type="scientific">Lentzea tibetensis</name>
    <dbReference type="NCBI Taxonomy" id="2591470"/>
    <lineage>
        <taxon>Bacteria</taxon>
        <taxon>Bacillati</taxon>
        <taxon>Actinomycetota</taxon>
        <taxon>Actinomycetes</taxon>
        <taxon>Pseudonocardiales</taxon>
        <taxon>Pseudonocardiaceae</taxon>
        <taxon>Lentzea</taxon>
    </lineage>
</organism>
<gene>
    <name evidence="2" type="ORF">FKR81_12540</name>
</gene>
<dbReference type="SUPFAM" id="SSF81296">
    <property type="entry name" value="E set domains"/>
    <property type="match status" value="1"/>
</dbReference>
<dbReference type="InterPro" id="IPR032640">
    <property type="entry name" value="AMPK1_CBM"/>
</dbReference>
<evidence type="ECO:0000259" key="1">
    <source>
        <dbReference type="Pfam" id="PF16561"/>
    </source>
</evidence>
<dbReference type="InterPro" id="IPR014756">
    <property type="entry name" value="Ig_E-set"/>
</dbReference>
<dbReference type="Pfam" id="PF16561">
    <property type="entry name" value="AMPK1_CBM"/>
    <property type="match status" value="1"/>
</dbReference>
<sequence>MLRRTRLFGTKMRITFELPSDAPPGRVSVVGSFNGWAPGVHELLPRRGGRRTVSVTLPPGEHKFRYLAEHDMWLDDTTADYVDHQGSVISI</sequence>
<proteinExistence type="predicted"/>
<dbReference type="EMBL" id="VOBR01000007">
    <property type="protein sequence ID" value="TWP51694.1"/>
    <property type="molecule type" value="Genomic_DNA"/>
</dbReference>
<evidence type="ECO:0000313" key="3">
    <source>
        <dbReference type="Proteomes" id="UP000316639"/>
    </source>
</evidence>
<feature type="domain" description="AMP-activated protein kinase glycogen-binding" evidence="1">
    <location>
        <begin position="26"/>
        <end position="89"/>
    </location>
</feature>
<dbReference type="Gene3D" id="2.60.40.10">
    <property type="entry name" value="Immunoglobulins"/>
    <property type="match status" value="1"/>
</dbReference>
<reference evidence="2 3" key="1">
    <citation type="submission" date="2019-07" db="EMBL/GenBank/DDBJ databases">
        <title>Lentzea xizangensis sp. nov., isolated from Qinghai-Tibetan Plateau Soils.</title>
        <authorList>
            <person name="Huang J."/>
        </authorList>
    </citation>
    <scope>NUCLEOTIDE SEQUENCE [LARGE SCALE GENOMIC DNA]</scope>
    <source>
        <strain evidence="2 3">FXJ1.1311</strain>
    </source>
</reference>
<keyword evidence="3" id="KW-1185">Reference proteome</keyword>
<dbReference type="AlphaFoldDB" id="A0A563EX41"/>
<comment type="caution">
    <text evidence="2">The sequence shown here is derived from an EMBL/GenBank/DDBJ whole genome shotgun (WGS) entry which is preliminary data.</text>
</comment>
<dbReference type="Proteomes" id="UP000316639">
    <property type="component" value="Unassembled WGS sequence"/>
</dbReference>
<accession>A0A563EX41</accession>
<dbReference type="GO" id="GO:0005975">
    <property type="term" value="P:carbohydrate metabolic process"/>
    <property type="evidence" value="ECO:0007669"/>
    <property type="project" value="UniProtKB-ARBA"/>
</dbReference>
<keyword evidence="2" id="KW-0378">Hydrolase</keyword>
<protein>
    <submittedName>
        <fullName evidence="2">Glycoside hydrolase family 13</fullName>
    </submittedName>
</protein>
<evidence type="ECO:0000313" key="2">
    <source>
        <dbReference type="EMBL" id="TWP51694.1"/>
    </source>
</evidence>
<dbReference type="InterPro" id="IPR013783">
    <property type="entry name" value="Ig-like_fold"/>
</dbReference>
<name>A0A563EX41_9PSEU</name>